<keyword evidence="10" id="KW-1185">Reference proteome</keyword>
<dbReference type="InterPro" id="IPR005828">
    <property type="entry name" value="MFS_sugar_transport-like"/>
</dbReference>
<keyword evidence="4 7" id="KW-0812">Transmembrane</keyword>
<feature type="transmembrane region" description="Helical" evidence="7">
    <location>
        <begin position="201"/>
        <end position="222"/>
    </location>
</feature>
<dbReference type="Gene3D" id="1.20.1250.20">
    <property type="entry name" value="MFS general substrate transporter like domains"/>
    <property type="match status" value="2"/>
</dbReference>
<reference evidence="9 10" key="1">
    <citation type="submission" date="2021-12" db="EMBL/GenBank/DDBJ databases">
        <title>Discovery of the Pendulisporaceae a myxobacterial family with distinct sporulation behavior and unique specialized metabolism.</title>
        <authorList>
            <person name="Garcia R."/>
            <person name="Popoff A."/>
            <person name="Bader C.D."/>
            <person name="Loehr J."/>
            <person name="Walesch S."/>
            <person name="Walt C."/>
            <person name="Boldt J."/>
            <person name="Bunk B."/>
            <person name="Haeckl F.J.F.P.J."/>
            <person name="Gunesch A.P."/>
            <person name="Birkelbach J."/>
            <person name="Nuebel U."/>
            <person name="Pietschmann T."/>
            <person name="Bach T."/>
            <person name="Mueller R."/>
        </authorList>
    </citation>
    <scope>NUCLEOTIDE SEQUENCE [LARGE SCALE GENOMIC DNA]</scope>
    <source>
        <strain evidence="9 10">MSr12523</strain>
    </source>
</reference>
<dbReference type="Pfam" id="PF00083">
    <property type="entry name" value="Sugar_tr"/>
    <property type="match status" value="1"/>
</dbReference>
<feature type="domain" description="Major facilitator superfamily (MFS) profile" evidence="8">
    <location>
        <begin position="29"/>
        <end position="448"/>
    </location>
</feature>
<dbReference type="PANTHER" id="PTHR43045">
    <property type="entry name" value="SHIKIMATE TRANSPORTER"/>
    <property type="match status" value="1"/>
</dbReference>
<feature type="transmembrane region" description="Helical" evidence="7">
    <location>
        <begin position="166"/>
        <end position="189"/>
    </location>
</feature>
<dbReference type="InterPro" id="IPR036259">
    <property type="entry name" value="MFS_trans_sf"/>
</dbReference>
<evidence type="ECO:0000256" key="3">
    <source>
        <dbReference type="ARBA" id="ARBA00022475"/>
    </source>
</evidence>
<feature type="transmembrane region" description="Helical" evidence="7">
    <location>
        <begin position="44"/>
        <end position="61"/>
    </location>
</feature>
<dbReference type="InterPro" id="IPR011701">
    <property type="entry name" value="MFS"/>
</dbReference>
<feature type="transmembrane region" description="Helical" evidence="7">
    <location>
        <begin position="294"/>
        <end position="312"/>
    </location>
</feature>
<evidence type="ECO:0000313" key="10">
    <source>
        <dbReference type="Proteomes" id="UP001379533"/>
    </source>
</evidence>
<name>A0ABZ2KJ67_9BACT</name>
<accession>A0ABZ2KJ67</accession>
<dbReference type="PANTHER" id="PTHR43045:SF7">
    <property type="entry name" value="MAJOR FACILITATOR SUPERFAMILY TRANSPORTER"/>
    <property type="match status" value="1"/>
</dbReference>
<dbReference type="CDD" id="cd17369">
    <property type="entry name" value="MFS_ShiA_like"/>
    <property type="match status" value="1"/>
</dbReference>
<feature type="transmembrane region" description="Helical" evidence="7">
    <location>
        <begin position="395"/>
        <end position="416"/>
    </location>
</feature>
<comment type="subcellular location">
    <subcellularLocation>
        <location evidence="1">Cell membrane</location>
        <topology evidence="1">Multi-pass membrane protein</topology>
    </subcellularLocation>
</comment>
<keyword evidence="3" id="KW-1003">Cell membrane</keyword>
<evidence type="ECO:0000256" key="6">
    <source>
        <dbReference type="ARBA" id="ARBA00023136"/>
    </source>
</evidence>
<gene>
    <name evidence="9" type="ORF">LZC95_09140</name>
</gene>
<feature type="transmembrane region" description="Helical" evidence="7">
    <location>
        <begin position="355"/>
        <end position="383"/>
    </location>
</feature>
<evidence type="ECO:0000256" key="4">
    <source>
        <dbReference type="ARBA" id="ARBA00022692"/>
    </source>
</evidence>
<dbReference type="EMBL" id="CP089982">
    <property type="protein sequence ID" value="WXA96999.1"/>
    <property type="molecule type" value="Genomic_DNA"/>
</dbReference>
<dbReference type="Pfam" id="PF07690">
    <property type="entry name" value="MFS_1"/>
    <property type="match status" value="1"/>
</dbReference>
<feature type="transmembrane region" description="Helical" evidence="7">
    <location>
        <begin position="254"/>
        <end position="274"/>
    </location>
</feature>
<dbReference type="SUPFAM" id="SSF103473">
    <property type="entry name" value="MFS general substrate transporter"/>
    <property type="match status" value="1"/>
</dbReference>
<feature type="transmembrane region" description="Helical" evidence="7">
    <location>
        <begin position="422"/>
        <end position="444"/>
    </location>
</feature>
<dbReference type="Proteomes" id="UP001379533">
    <property type="component" value="Chromosome"/>
</dbReference>
<proteinExistence type="predicted"/>
<dbReference type="InterPro" id="IPR020846">
    <property type="entry name" value="MFS_dom"/>
</dbReference>
<evidence type="ECO:0000256" key="2">
    <source>
        <dbReference type="ARBA" id="ARBA00022448"/>
    </source>
</evidence>
<dbReference type="RefSeq" id="WP_394847616.1">
    <property type="nucleotide sequence ID" value="NZ_CP089982.1"/>
</dbReference>
<keyword evidence="6 7" id="KW-0472">Membrane</keyword>
<dbReference type="PROSITE" id="PS50850">
    <property type="entry name" value="MFS"/>
    <property type="match status" value="1"/>
</dbReference>
<keyword evidence="5 7" id="KW-1133">Transmembrane helix</keyword>
<evidence type="ECO:0000256" key="1">
    <source>
        <dbReference type="ARBA" id="ARBA00004651"/>
    </source>
</evidence>
<feature type="transmembrane region" description="Helical" evidence="7">
    <location>
        <begin position="100"/>
        <end position="119"/>
    </location>
</feature>
<keyword evidence="2" id="KW-0813">Transport</keyword>
<sequence length="456" mass="49345">MLQHETVPVVQPEPVARPVDDVKVDLRQVIGASSLGTLFEWYDFYLYGSLAAFFSGLFFPTGNPTAALLASLATFGAGFAVRPFGAIVFGRLGDLVGRKYTFLVTILIMGLSTALIGFLPTYQSVGLLSPILLVSLRLAQGLALGGEYGGAATYVAEHAPEGRRGYYTSFIQTTATVGFFVSLAVILATRLLLGDATFKSWGWRVPFLLSFVLLGISVYIRLRLHESPLFLKLKSSGKVSKNPLKESFANKENLRYVLIALFGATAGQGVVWYTGQFYALFFLQNTLKIHFTTSYILVAISLVVGTPLFVVFGRLSDKIGRKPIMLAGCLLGAITYVPIYMGMKYFATDPANPNYVGLAILLIIQVVYVTMVYGPIAAFLVELFPTRIRYTSMSLPYHVGNGIFGGFVPLIATWLTTATGNIYAGLAYPCGIALLTAIVGGIYINKSGRLEGAVDA</sequence>
<evidence type="ECO:0000313" key="9">
    <source>
        <dbReference type="EMBL" id="WXA96999.1"/>
    </source>
</evidence>
<evidence type="ECO:0000256" key="5">
    <source>
        <dbReference type="ARBA" id="ARBA00022989"/>
    </source>
</evidence>
<organism evidence="9 10">
    <name type="scientific">Pendulispora brunnea</name>
    <dbReference type="NCBI Taxonomy" id="2905690"/>
    <lineage>
        <taxon>Bacteria</taxon>
        <taxon>Pseudomonadati</taxon>
        <taxon>Myxococcota</taxon>
        <taxon>Myxococcia</taxon>
        <taxon>Myxococcales</taxon>
        <taxon>Sorangiineae</taxon>
        <taxon>Pendulisporaceae</taxon>
        <taxon>Pendulispora</taxon>
    </lineage>
</organism>
<protein>
    <submittedName>
        <fullName evidence="9">MHS family MFS transporter</fullName>
    </submittedName>
</protein>
<feature type="transmembrane region" description="Helical" evidence="7">
    <location>
        <begin position="67"/>
        <end position="88"/>
    </location>
</feature>
<feature type="transmembrane region" description="Helical" evidence="7">
    <location>
        <begin position="324"/>
        <end position="343"/>
    </location>
</feature>
<evidence type="ECO:0000259" key="8">
    <source>
        <dbReference type="PROSITE" id="PS50850"/>
    </source>
</evidence>
<evidence type="ECO:0000256" key="7">
    <source>
        <dbReference type="SAM" id="Phobius"/>
    </source>
</evidence>